<dbReference type="Gene3D" id="1.10.10.60">
    <property type="entry name" value="Homeodomain-like"/>
    <property type="match status" value="1"/>
</dbReference>
<dbReference type="InterPro" id="IPR050109">
    <property type="entry name" value="HTH-type_TetR-like_transc_reg"/>
</dbReference>
<evidence type="ECO:0000256" key="2">
    <source>
        <dbReference type="ARBA" id="ARBA00023125"/>
    </source>
</evidence>
<dbReference type="InterPro" id="IPR011075">
    <property type="entry name" value="TetR_C"/>
</dbReference>
<feature type="DNA-binding region" description="H-T-H motif" evidence="4">
    <location>
        <begin position="50"/>
        <end position="69"/>
    </location>
</feature>
<dbReference type="GO" id="GO:0003700">
    <property type="term" value="F:DNA-binding transcription factor activity"/>
    <property type="evidence" value="ECO:0007669"/>
    <property type="project" value="TreeGrafter"/>
</dbReference>
<dbReference type="PRINTS" id="PR00455">
    <property type="entry name" value="HTHTETR"/>
</dbReference>
<keyword evidence="3" id="KW-0804">Transcription</keyword>
<dbReference type="SUPFAM" id="SSF48498">
    <property type="entry name" value="Tetracyclin repressor-like, C-terminal domain"/>
    <property type="match status" value="1"/>
</dbReference>
<keyword evidence="1" id="KW-0805">Transcription regulation</keyword>
<dbReference type="Proteomes" id="UP000199137">
    <property type="component" value="Unassembled WGS sequence"/>
</dbReference>
<gene>
    <name evidence="7" type="ORF">SAMN05421854_11194</name>
</gene>
<evidence type="ECO:0000313" key="7">
    <source>
        <dbReference type="EMBL" id="SFQ36656.1"/>
    </source>
</evidence>
<feature type="domain" description="HTH tetR-type" evidence="6">
    <location>
        <begin position="27"/>
        <end position="87"/>
    </location>
</feature>
<dbReference type="InterPro" id="IPR036271">
    <property type="entry name" value="Tet_transcr_reg_TetR-rel_C_sf"/>
</dbReference>
<reference evidence="7 8" key="1">
    <citation type="submission" date="2016-10" db="EMBL/GenBank/DDBJ databases">
        <authorList>
            <person name="de Groot N.N."/>
        </authorList>
    </citation>
    <scope>NUCLEOTIDE SEQUENCE [LARGE SCALE GENOMIC DNA]</scope>
    <source>
        <strain evidence="7 8">DSM 44637</strain>
    </source>
</reference>
<evidence type="ECO:0000256" key="3">
    <source>
        <dbReference type="ARBA" id="ARBA00023163"/>
    </source>
</evidence>
<accession>A0A1I5XXL3</accession>
<protein>
    <submittedName>
        <fullName evidence="7">DNA-binding transcriptional regulator, AcrR family</fullName>
    </submittedName>
</protein>
<dbReference type="PANTHER" id="PTHR30055">
    <property type="entry name" value="HTH-TYPE TRANSCRIPTIONAL REGULATOR RUTR"/>
    <property type="match status" value="1"/>
</dbReference>
<evidence type="ECO:0000259" key="6">
    <source>
        <dbReference type="PROSITE" id="PS50977"/>
    </source>
</evidence>
<dbReference type="PANTHER" id="PTHR30055:SF148">
    <property type="entry name" value="TETR-FAMILY TRANSCRIPTIONAL REGULATOR"/>
    <property type="match status" value="1"/>
</dbReference>
<dbReference type="EMBL" id="FOWC01000011">
    <property type="protein sequence ID" value="SFQ36656.1"/>
    <property type="molecule type" value="Genomic_DNA"/>
</dbReference>
<proteinExistence type="predicted"/>
<evidence type="ECO:0000256" key="1">
    <source>
        <dbReference type="ARBA" id="ARBA00023015"/>
    </source>
</evidence>
<dbReference type="InterPro" id="IPR001647">
    <property type="entry name" value="HTH_TetR"/>
</dbReference>
<dbReference type="AlphaFoldDB" id="A0A1I5XXL3"/>
<organism evidence="7 8">
    <name type="scientific">Amycolatopsis rubida</name>
    <dbReference type="NCBI Taxonomy" id="112413"/>
    <lineage>
        <taxon>Bacteria</taxon>
        <taxon>Bacillati</taxon>
        <taxon>Actinomycetota</taxon>
        <taxon>Actinomycetes</taxon>
        <taxon>Pseudonocardiales</taxon>
        <taxon>Pseudonocardiaceae</taxon>
        <taxon>Amycolatopsis</taxon>
    </lineage>
</organism>
<dbReference type="Gene3D" id="1.10.357.10">
    <property type="entry name" value="Tetracycline Repressor, domain 2"/>
    <property type="match status" value="1"/>
</dbReference>
<dbReference type="PROSITE" id="PS50977">
    <property type="entry name" value="HTH_TETR_2"/>
    <property type="match status" value="1"/>
</dbReference>
<dbReference type="Pfam" id="PF16859">
    <property type="entry name" value="TetR_C_11"/>
    <property type="match status" value="1"/>
</dbReference>
<dbReference type="GO" id="GO:0000976">
    <property type="term" value="F:transcription cis-regulatory region binding"/>
    <property type="evidence" value="ECO:0007669"/>
    <property type="project" value="TreeGrafter"/>
</dbReference>
<dbReference type="STRING" id="112413.SAMN05421854_11194"/>
<evidence type="ECO:0000313" key="8">
    <source>
        <dbReference type="Proteomes" id="UP000199137"/>
    </source>
</evidence>
<name>A0A1I5XXL3_9PSEU</name>
<sequence>MARLIHVGDVTEPGERRHHGNRYGRSERARRAVLDAVDNLLVEVGFARLTIEGIAARAGVGKQTVYRWWPSKVDILLEALGDDLAEELSPPDSGDLRKDLCAHLAAMASFLTTADAGAVFRTLLGQAQHDPDLARQLREVHIRAQHRRDRLPLERAVARGELPSDVDLDSAVEQLAGPIHYRVLVTGAPVPPEFTDGLVERFLREHPPE</sequence>
<dbReference type="Pfam" id="PF00440">
    <property type="entry name" value="TetR_N"/>
    <property type="match status" value="1"/>
</dbReference>
<evidence type="ECO:0000256" key="5">
    <source>
        <dbReference type="SAM" id="MobiDB-lite"/>
    </source>
</evidence>
<keyword evidence="2 4" id="KW-0238">DNA-binding</keyword>
<evidence type="ECO:0000256" key="4">
    <source>
        <dbReference type="PROSITE-ProRule" id="PRU00335"/>
    </source>
</evidence>
<dbReference type="InterPro" id="IPR009057">
    <property type="entry name" value="Homeodomain-like_sf"/>
</dbReference>
<feature type="region of interest" description="Disordered" evidence="5">
    <location>
        <begin position="1"/>
        <end position="24"/>
    </location>
</feature>
<dbReference type="SUPFAM" id="SSF46689">
    <property type="entry name" value="Homeodomain-like"/>
    <property type="match status" value="1"/>
</dbReference>